<accession>A0ABP8NRN4</accession>
<evidence type="ECO:0000256" key="1">
    <source>
        <dbReference type="SAM" id="Coils"/>
    </source>
</evidence>
<feature type="transmembrane region" description="Helical" evidence="2">
    <location>
        <begin position="20"/>
        <end position="39"/>
    </location>
</feature>
<evidence type="ECO:0008006" key="5">
    <source>
        <dbReference type="Google" id="ProtNLM"/>
    </source>
</evidence>
<comment type="caution">
    <text evidence="3">The sequence shown here is derived from an EMBL/GenBank/DDBJ whole genome shotgun (WGS) entry which is preliminary data.</text>
</comment>
<protein>
    <recommendedName>
        <fullName evidence="5">Chromosome partition protein Smc</fullName>
    </recommendedName>
</protein>
<evidence type="ECO:0000256" key="2">
    <source>
        <dbReference type="SAM" id="Phobius"/>
    </source>
</evidence>
<proteinExistence type="predicted"/>
<keyword evidence="2" id="KW-0472">Membrane</keyword>
<dbReference type="RefSeq" id="WP_345327540.1">
    <property type="nucleotide sequence ID" value="NZ_BAABGA010000107.1"/>
</dbReference>
<reference evidence="4" key="1">
    <citation type="journal article" date="2019" name="Int. J. Syst. Evol. Microbiol.">
        <title>The Global Catalogue of Microorganisms (GCM) 10K type strain sequencing project: providing services to taxonomists for standard genome sequencing and annotation.</title>
        <authorList>
            <consortium name="The Broad Institute Genomics Platform"/>
            <consortium name="The Broad Institute Genome Sequencing Center for Infectious Disease"/>
            <person name="Wu L."/>
            <person name="Ma J."/>
        </authorList>
    </citation>
    <scope>NUCLEOTIDE SEQUENCE [LARGE SCALE GENOMIC DNA]</scope>
    <source>
        <strain evidence="4">JCM 17759</strain>
    </source>
</reference>
<gene>
    <name evidence="3" type="ORF">GCM10023156_62180</name>
</gene>
<keyword evidence="2" id="KW-1133">Transmembrane helix</keyword>
<feature type="coiled-coil region" evidence="1">
    <location>
        <begin position="68"/>
        <end position="113"/>
    </location>
</feature>
<organism evidence="3 4">
    <name type="scientific">Novipirellula rosea</name>
    <dbReference type="NCBI Taxonomy" id="1031540"/>
    <lineage>
        <taxon>Bacteria</taxon>
        <taxon>Pseudomonadati</taxon>
        <taxon>Planctomycetota</taxon>
        <taxon>Planctomycetia</taxon>
        <taxon>Pirellulales</taxon>
        <taxon>Pirellulaceae</taxon>
        <taxon>Novipirellula</taxon>
    </lineage>
</organism>
<dbReference type="EMBL" id="BAABGA010000107">
    <property type="protein sequence ID" value="GAA4469722.1"/>
    <property type="molecule type" value="Genomic_DNA"/>
</dbReference>
<keyword evidence="4" id="KW-1185">Reference proteome</keyword>
<keyword evidence="1" id="KW-0175">Coiled coil</keyword>
<dbReference type="Proteomes" id="UP001500840">
    <property type="component" value="Unassembled WGS sequence"/>
</dbReference>
<evidence type="ECO:0000313" key="3">
    <source>
        <dbReference type="EMBL" id="GAA4469722.1"/>
    </source>
</evidence>
<name>A0ABP8NRN4_9BACT</name>
<sequence>MILFLSVIRFGCHARASRGLGTFAVFALVMTMCVVVFAVDADAGTRRKNSSRGRHNAAAIQAQKTRMIRSIQNQIADARKVLSSIESKTAMTQKEAEQAMEKLASIHSEIEAERLDVPKAMKDMRGIEEDILAEQLPESELKVAMANMDRLKEAMHLVIHQMLGLPEHSGATSLNEGLFDLSKLTAEQQKTLDANSEYQSTEQKLASAAARVRQLREKLFAKDSDWIAAKQDVIDASKEALADKRELKSTVVHAAAEKSKLDNARQIEAVARAAIARGEARLRQLGVKSTEVKSTTKK</sequence>
<keyword evidence="2" id="KW-0812">Transmembrane</keyword>
<evidence type="ECO:0000313" key="4">
    <source>
        <dbReference type="Proteomes" id="UP001500840"/>
    </source>
</evidence>